<proteinExistence type="predicted"/>
<gene>
    <name evidence="2" type="ORF">TBIB3V08_LOCUS12887</name>
</gene>
<reference evidence="2" key="1">
    <citation type="submission" date="2020-11" db="EMBL/GenBank/DDBJ databases">
        <authorList>
            <person name="Tran Van P."/>
        </authorList>
    </citation>
    <scope>NUCLEOTIDE SEQUENCE</scope>
</reference>
<feature type="compositionally biased region" description="Basic residues" evidence="1">
    <location>
        <begin position="154"/>
        <end position="170"/>
    </location>
</feature>
<evidence type="ECO:0000256" key="1">
    <source>
        <dbReference type="SAM" id="MobiDB-lite"/>
    </source>
</evidence>
<evidence type="ECO:0000313" key="2">
    <source>
        <dbReference type="EMBL" id="CAD7450617.1"/>
    </source>
</evidence>
<feature type="region of interest" description="Disordered" evidence="1">
    <location>
        <begin position="81"/>
        <end position="107"/>
    </location>
</feature>
<protein>
    <submittedName>
        <fullName evidence="2">Uncharacterized protein</fullName>
    </submittedName>
</protein>
<name>A0A7R9FBP5_9NEOP</name>
<dbReference type="AlphaFoldDB" id="A0A7R9FBP5"/>
<organism evidence="2">
    <name type="scientific">Timema bartmani</name>
    <dbReference type="NCBI Taxonomy" id="61472"/>
    <lineage>
        <taxon>Eukaryota</taxon>
        <taxon>Metazoa</taxon>
        <taxon>Ecdysozoa</taxon>
        <taxon>Arthropoda</taxon>
        <taxon>Hexapoda</taxon>
        <taxon>Insecta</taxon>
        <taxon>Pterygota</taxon>
        <taxon>Neoptera</taxon>
        <taxon>Polyneoptera</taxon>
        <taxon>Phasmatodea</taxon>
        <taxon>Timematodea</taxon>
        <taxon>Timematoidea</taxon>
        <taxon>Timematidae</taxon>
        <taxon>Timema</taxon>
    </lineage>
</organism>
<dbReference type="EMBL" id="OD576701">
    <property type="protein sequence ID" value="CAD7450617.1"/>
    <property type="molecule type" value="Genomic_DNA"/>
</dbReference>
<feature type="region of interest" description="Disordered" evidence="1">
    <location>
        <begin position="141"/>
        <end position="170"/>
    </location>
</feature>
<accession>A0A7R9FBP5</accession>
<sequence length="185" mass="21321">MNFRLFNPPSRFQAYCNTPKIKERWTISRCVLPLPSIEARDVYNILILVLHDPLLILDVRVLQALVYIHATYLKLNWMTPAGKSRSSSPKSKKISSNSSDCNASNPENANDTLSLAFRRRKVKRTQVVNVDPVLGTTEMSFVTGVDTQPEAPKRNRRRRGRSQKRNMRKRVYTKARKFRGRSCSL</sequence>
<feature type="compositionally biased region" description="Low complexity" evidence="1">
    <location>
        <begin position="83"/>
        <end position="99"/>
    </location>
</feature>